<dbReference type="PANTHER" id="PTHR33352:SF3">
    <property type="entry name" value="SLR1612 PROTEIN"/>
    <property type="match status" value="1"/>
</dbReference>
<dbReference type="Pfam" id="PF05685">
    <property type="entry name" value="Uma2"/>
    <property type="match status" value="1"/>
</dbReference>
<sequence length="251" mass="29137">MAEFSVPLMPTDQPEMPSGELWSDEPPLESDLHRDHINRLLRLLKWHWRDRTDYYASGNLTIYYNPKQLKSRDFRGPDFFVVLGAENRSRNSWVVWEERDQYPHVIIELLSESTATVDRGLKKQLYQDLFQTPHYFWFDPYTLELAGFELVQGQYQALSPNDQGHLWCESLGLFVGIEDRSLWFFTAAGDRVLLPEEAAAQQAQAAAQRAETERQRADRAEAQRAEAEAQVAQLLAQLQQQQQGEQGFEHP</sequence>
<dbReference type="eggNOG" id="COG4636">
    <property type="taxonomic scope" value="Bacteria"/>
</dbReference>
<dbReference type="OrthoDB" id="557157at2"/>
<feature type="region of interest" description="Disordered" evidence="1">
    <location>
        <begin position="1"/>
        <end position="23"/>
    </location>
</feature>
<dbReference type="PANTHER" id="PTHR33352">
    <property type="entry name" value="SLR1095 PROTEIN"/>
    <property type="match status" value="1"/>
</dbReference>
<comment type="caution">
    <text evidence="3">The sequence shown here is derived from an EMBL/GenBank/DDBJ whole genome shotgun (WGS) entry which is preliminary data.</text>
</comment>
<reference evidence="3" key="1">
    <citation type="submission" date="2012-04" db="EMBL/GenBank/DDBJ databases">
        <authorList>
            <person name="Borisov I.G."/>
            <person name="Ivanikova N.V."/>
            <person name="Pinevich A.V."/>
        </authorList>
    </citation>
    <scope>NUCLEOTIDE SEQUENCE</scope>
    <source>
        <strain evidence="3">CALU 1027</strain>
    </source>
</reference>
<dbReference type="RefSeq" id="WP_044076215.1">
    <property type="nucleotide sequence ID" value="NZ_KB235933.1"/>
</dbReference>
<evidence type="ECO:0000256" key="1">
    <source>
        <dbReference type="SAM" id="MobiDB-lite"/>
    </source>
</evidence>
<feature type="domain" description="Putative restriction endonuclease" evidence="2">
    <location>
        <begin position="13"/>
        <end position="172"/>
    </location>
</feature>
<dbReference type="InterPro" id="IPR011335">
    <property type="entry name" value="Restrct_endonuc-II-like"/>
</dbReference>
<dbReference type="Proteomes" id="UP000034681">
    <property type="component" value="Unassembled WGS sequence"/>
</dbReference>
<dbReference type="STRING" id="317619.GCA_000332315_01171"/>
<dbReference type="AlphaFoldDB" id="A0A0M2PW15"/>
<organism evidence="3 4">
    <name type="scientific">Prochlorothrix hollandica PCC 9006 = CALU 1027</name>
    <dbReference type="NCBI Taxonomy" id="317619"/>
    <lineage>
        <taxon>Bacteria</taxon>
        <taxon>Bacillati</taxon>
        <taxon>Cyanobacteriota</taxon>
        <taxon>Cyanophyceae</taxon>
        <taxon>Prochlorotrichales</taxon>
        <taxon>Prochlorotrichaceae</taxon>
        <taxon>Prochlorothrix</taxon>
    </lineage>
</organism>
<accession>A0A0M2PW15</accession>
<feature type="region of interest" description="Disordered" evidence="1">
    <location>
        <begin position="203"/>
        <end position="223"/>
    </location>
</feature>
<keyword evidence="4" id="KW-1185">Reference proteome</keyword>
<evidence type="ECO:0000313" key="3">
    <source>
        <dbReference type="EMBL" id="KKJ00355.1"/>
    </source>
</evidence>
<proteinExistence type="predicted"/>
<dbReference type="InterPro" id="IPR012296">
    <property type="entry name" value="Nuclease_put_TT1808"/>
</dbReference>
<dbReference type="CDD" id="cd06260">
    <property type="entry name" value="DUF820-like"/>
    <property type="match status" value="1"/>
</dbReference>
<dbReference type="EMBL" id="AJTX02000004">
    <property type="protein sequence ID" value="KKJ00355.1"/>
    <property type="molecule type" value="Genomic_DNA"/>
</dbReference>
<evidence type="ECO:0000313" key="4">
    <source>
        <dbReference type="Proteomes" id="UP000034681"/>
    </source>
</evidence>
<name>A0A0M2PW15_PROHO</name>
<protein>
    <recommendedName>
        <fullName evidence="2">Putative restriction endonuclease domain-containing protein</fullName>
    </recommendedName>
</protein>
<gene>
    <name evidence="3" type="ORF">PROH_11910</name>
</gene>
<evidence type="ECO:0000259" key="2">
    <source>
        <dbReference type="Pfam" id="PF05685"/>
    </source>
</evidence>
<feature type="compositionally biased region" description="Basic and acidic residues" evidence="1">
    <location>
        <begin position="210"/>
        <end position="223"/>
    </location>
</feature>
<dbReference type="SUPFAM" id="SSF52980">
    <property type="entry name" value="Restriction endonuclease-like"/>
    <property type="match status" value="1"/>
</dbReference>
<dbReference type="InterPro" id="IPR008538">
    <property type="entry name" value="Uma2"/>
</dbReference>
<dbReference type="Gene3D" id="3.90.1570.10">
    <property type="entry name" value="tt1808, chain A"/>
    <property type="match status" value="1"/>
</dbReference>